<accession>A4A0G0</accession>
<dbReference type="PRINTS" id="PR00301">
    <property type="entry name" value="HEATSHOCK70"/>
</dbReference>
<dbReference type="GO" id="GO:0005524">
    <property type="term" value="F:ATP binding"/>
    <property type="evidence" value="ECO:0007669"/>
    <property type="project" value="UniProtKB-KW"/>
</dbReference>
<dbReference type="GO" id="GO:0140662">
    <property type="term" value="F:ATP-dependent protein folding chaperone"/>
    <property type="evidence" value="ECO:0007669"/>
    <property type="project" value="InterPro"/>
</dbReference>
<dbReference type="EMBL" id="AANZ01000028">
    <property type="protein sequence ID" value="EAQ77780.1"/>
    <property type="molecule type" value="Genomic_DNA"/>
</dbReference>
<protein>
    <submittedName>
        <fullName evidence="4">Probable chaperone protein DnaK</fullName>
    </submittedName>
</protein>
<dbReference type="OrthoDB" id="9760742at2"/>
<dbReference type="PANTHER" id="PTHR42749:SF1">
    <property type="entry name" value="CELL SHAPE-DETERMINING PROTEIN MREB"/>
    <property type="match status" value="1"/>
</dbReference>
<dbReference type="Gene3D" id="3.30.420.40">
    <property type="match status" value="2"/>
</dbReference>
<dbReference type="Proteomes" id="UP000004358">
    <property type="component" value="Unassembled WGS sequence"/>
</dbReference>
<comment type="similarity">
    <text evidence="1">Belongs to the heat shock protein 70 family.</text>
</comment>
<evidence type="ECO:0000313" key="5">
    <source>
        <dbReference type="Proteomes" id="UP000004358"/>
    </source>
</evidence>
<dbReference type="STRING" id="314230.DSM3645_25462"/>
<reference evidence="4 5" key="1">
    <citation type="submission" date="2006-02" db="EMBL/GenBank/DDBJ databases">
        <authorList>
            <person name="Amann R."/>
            <person name="Ferriera S."/>
            <person name="Johnson J."/>
            <person name="Kravitz S."/>
            <person name="Halpern A."/>
            <person name="Remington K."/>
            <person name="Beeson K."/>
            <person name="Tran B."/>
            <person name="Rogers Y.-H."/>
            <person name="Friedman R."/>
            <person name="Venter J.C."/>
        </authorList>
    </citation>
    <scope>NUCLEOTIDE SEQUENCE [LARGE SCALE GENOMIC DNA]</scope>
    <source>
        <strain evidence="4 5">DSM 3645</strain>
    </source>
</reference>
<dbReference type="eggNOG" id="COG0443">
    <property type="taxonomic scope" value="Bacteria"/>
</dbReference>
<dbReference type="HOGENOM" id="CLU_030332_0_0_0"/>
<keyword evidence="3" id="KW-0067">ATP-binding</keyword>
<dbReference type="PANTHER" id="PTHR42749">
    <property type="entry name" value="CELL SHAPE-DETERMINING PROTEIN MREB"/>
    <property type="match status" value="1"/>
</dbReference>
<dbReference type="Pfam" id="PF00012">
    <property type="entry name" value="HSP70"/>
    <property type="match status" value="1"/>
</dbReference>
<comment type="caution">
    <text evidence="4">The sequence shown here is derived from an EMBL/GenBank/DDBJ whole genome shotgun (WGS) entry which is preliminary data.</text>
</comment>
<dbReference type="Gene3D" id="3.90.640.10">
    <property type="entry name" value="Actin, Chain A, domain 4"/>
    <property type="match status" value="1"/>
</dbReference>
<evidence type="ECO:0000256" key="3">
    <source>
        <dbReference type="ARBA" id="ARBA00022840"/>
    </source>
</evidence>
<dbReference type="InterPro" id="IPR043129">
    <property type="entry name" value="ATPase_NBD"/>
</dbReference>
<evidence type="ECO:0000256" key="2">
    <source>
        <dbReference type="ARBA" id="ARBA00022741"/>
    </source>
</evidence>
<dbReference type="InterPro" id="IPR018181">
    <property type="entry name" value="Heat_shock_70_CS"/>
</dbReference>
<dbReference type="AlphaFoldDB" id="A4A0G0"/>
<sequence length="592" mass="64931">MPANYVVGIDLGTTNSVVAYASLETEQAEVELLELPQLIAPHTIDSRHSLPSFVYLGGEAEKSQQALDLPWADQRDFAVGEIARRQSADAPDRTVGGAKSWLSHHKVDRQQDILPWNAPEGLPQISPVEATRRYLEHLAAAWNAKFPESSLQEQTVVLTVPASFDASARELTREAAQGAGLPDTLVLLEEPQAAVYAWLNHWGEKWRKQLKVNDRLLVCDVGGGTTDLTLVQVDEEGGELSLRRVAVGNHLLVGGDNMDLAMAFDVSTLFAEKGVNLDPWQSISLWHSCRAAKETLLQDENADAQPISVLGRGSKLIGGTVTVDVPRDRALKLLLDGFFPKCGADAHPERGHSSGFQELGLPYESDPAITRHLAAFLQAHRDEAEKPVTHVLFNGGVFKSDAFQDRLMEVLADWNTEAPQRLAGPHDLDYAVARGAAFYGWAKRHGGIRIRGGTARAYYIGVERAGLAIPGAPRPLNLVNVVPIGMEEGTSIHVPSQEVGLIVGETAKFRFFSSPIRKDDQPGQALSRWDEEEIAETDPLETLLPKDDAIQESSVPVTFESKITELGQLELWCVSPRTGGRWKLEFNVREDD</sequence>
<keyword evidence="2" id="KW-0547">Nucleotide-binding</keyword>
<proteinExistence type="inferred from homology"/>
<evidence type="ECO:0000256" key="1">
    <source>
        <dbReference type="ARBA" id="ARBA00007381"/>
    </source>
</evidence>
<dbReference type="InterPro" id="IPR013126">
    <property type="entry name" value="Hsp_70_fam"/>
</dbReference>
<dbReference type="SUPFAM" id="SSF53067">
    <property type="entry name" value="Actin-like ATPase domain"/>
    <property type="match status" value="2"/>
</dbReference>
<dbReference type="CDD" id="cd10170">
    <property type="entry name" value="ASKHA_NBD_HSP70"/>
    <property type="match status" value="1"/>
</dbReference>
<dbReference type="PROSITE" id="PS00297">
    <property type="entry name" value="HSP70_1"/>
    <property type="match status" value="1"/>
</dbReference>
<evidence type="ECO:0000313" key="4">
    <source>
        <dbReference type="EMBL" id="EAQ77780.1"/>
    </source>
</evidence>
<name>A4A0G0_9BACT</name>
<gene>
    <name evidence="4" type="ORF">DSM3645_25462</name>
</gene>
<dbReference type="RefSeq" id="WP_002652987.1">
    <property type="nucleotide sequence ID" value="NZ_CH672376.1"/>
</dbReference>
<organism evidence="4 5">
    <name type="scientific">Blastopirellula marina DSM 3645</name>
    <dbReference type="NCBI Taxonomy" id="314230"/>
    <lineage>
        <taxon>Bacteria</taxon>
        <taxon>Pseudomonadati</taxon>
        <taxon>Planctomycetota</taxon>
        <taxon>Planctomycetia</taxon>
        <taxon>Pirellulales</taxon>
        <taxon>Pirellulaceae</taxon>
        <taxon>Blastopirellula</taxon>
    </lineage>
</organism>